<dbReference type="GeneID" id="28974269"/>
<feature type="transmembrane region" description="Helical" evidence="2">
    <location>
        <begin position="20"/>
        <end position="42"/>
    </location>
</feature>
<dbReference type="STRING" id="578459.A0A194SG06"/>
<feature type="transmembrane region" description="Helical" evidence="2">
    <location>
        <begin position="98"/>
        <end position="121"/>
    </location>
</feature>
<keyword evidence="2" id="KW-1133">Transmembrane helix</keyword>
<keyword evidence="2" id="KW-0472">Membrane</keyword>
<keyword evidence="4" id="KW-1185">Reference proteome</keyword>
<dbReference type="OrthoDB" id="10586452at2759"/>
<sequence>MRYLEDGAAREDVSSVFLPARAASFAMALSSTASFVAVVFLARLTVDAPLETGHIVLVASTAAAFLTFVCTSLITAYARFLPPPTTRIWDLVRGIVSYLAVLWVVCLGLSGAVLGEVLLPLKSCTGPYPSLCLTELQSHSTRIIAVLSVALAASLALCVLVTLDLRSTHPHARVVILRAELAAQRARATQARRVRALQQALETPLLRAEGLERSADEDDRRAWLGGAGAGREASRRATVSAYAARARLPVDDPEAAWLSSSEPLGPPVALAARRPVIAPSPSRKDALGVPLMFSPGKRHRHPSRRREAPEEEEHQASKPPRRHHARGRAAGEAVSTDDETSSSGSDNESAGGTSTTSSSEDAPRARARRTSHRPRHAAPPSPPSTSTSSSSTDNDGTTTEEHAPGKRHHRRAGSSRRQRSSAHRHEHKHGQASGHRDHKHRCDDEHPHERRRHRHESDGDSQEDERRRRREKREQRKRDAEARTADVNASRMETASAGAADAA</sequence>
<evidence type="ECO:0000256" key="1">
    <source>
        <dbReference type="SAM" id="MobiDB-lite"/>
    </source>
</evidence>
<proteinExistence type="predicted"/>
<organism evidence="3 4">
    <name type="scientific">Rhodotorula graminis (strain WP1)</name>
    <dbReference type="NCBI Taxonomy" id="578459"/>
    <lineage>
        <taxon>Eukaryota</taxon>
        <taxon>Fungi</taxon>
        <taxon>Dikarya</taxon>
        <taxon>Basidiomycota</taxon>
        <taxon>Pucciniomycotina</taxon>
        <taxon>Microbotryomycetes</taxon>
        <taxon>Sporidiobolales</taxon>
        <taxon>Sporidiobolaceae</taxon>
        <taxon>Rhodotorula</taxon>
    </lineage>
</organism>
<gene>
    <name evidence="3" type="ORF">RHOBADRAFT_41111</name>
</gene>
<dbReference type="RefSeq" id="XP_018274615.1">
    <property type="nucleotide sequence ID" value="XM_018413820.1"/>
</dbReference>
<feature type="compositionally biased region" description="Basic residues" evidence="1">
    <location>
        <begin position="405"/>
        <end position="430"/>
    </location>
</feature>
<feature type="transmembrane region" description="Helical" evidence="2">
    <location>
        <begin position="142"/>
        <end position="163"/>
    </location>
</feature>
<feature type="compositionally biased region" description="Basic residues" evidence="1">
    <location>
        <begin position="365"/>
        <end position="376"/>
    </location>
</feature>
<feature type="compositionally biased region" description="Low complexity" evidence="1">
    <location>
        <begin position="341"/>
        <end position="359"/>
    </location>
</feature>
<dbReference type="AlphaFoldDB" id="A0A194SG06"/>
<accession>A0A194SG06</accession>
<feature type="transmembrane region" description="Helical" evidence="2">
    <location>
        <begin position="54"/>
        <end position="78"/>
    </location>
</feature>
<protein>
    <submittedName>
        <fullName evidence="3">Uncharacterized protein</fullName>
    </submittedName>
</protein>
<name>A0A194SG06_RHOGW</name>
<reference evidence="3 4" key="1">
    <citation type="journal article" date="2015" name="Front. Microbiol.">
        <title>Genome sequence of the plant growth promoting endophytic yeast Rhodotorula graminis WP1.</title>
        <authorList>
            <person name="Firrincieli A."/>
            <person name="Otillar R."/>
            <person name="Salamov A."/>
            <person name="Schmutz J."/>
            <person name="Khan Z."/>
            <person name="Redman R.S."/>
            <person name="Fleck N.D."/>
            <person name="Lindquist E."/>
            <person name="Grigoriev I.V."/>
            <person name="Doty S.L."/>
        </authorList>
    </citation>
    <scope>NUCLEOTIDE SEQUENCE [LARGE SCALE GENOMIC DNA]</scope>
    <source>
        <strain evidence="3 4">WP1</strain>
    </source>
</reference>
<keyword evidence="2" id="KW-0812">Transmembrane</keyword>
<dbReference type="Proteomes" id="UP000053890">
    <property type="component" value="Unassembled WGS sequence"/>
</dbReference>
<dbReference type="OMA" id="HRHESDG"/>
<evidence type="ECO:0000256" key="2">
    <source>
        <dbReference type="SAM" id="Phobius"/>
    </source>
</evidence>
<evidence type="ECO:0000313" key="4">
    <source>
        <dbReference type="Proteomes" id="UP000053890"/>
    </source>
</evidence>
<feature type="compositionally biased region" description="Basic and acidic residues" evidence="1">
    <location>
        <begin position="472"/>
        <end position="484"/>
    </location>
</feature>
<dbReference type="EMBL" id="KQ474073">
    <property type="protein sequence ID" value="KPV78566.1"/>
    <property type="molecule type" value="Genomic_DNA"/>
</dbReference>
<evidence type="ECO:0000313" key="3">
    <source>
        <dbReference type="EMBL" id="KPV78566.1"/>
    </source>
</evidence>
<feature type="region of interest" description="Disordered" evidence="1">
    <location>
        <begin position="280"/>
        <end position="503"/>
    </location>
</feature>